<comment type="caution">
    <text evidence="10">Lacks conserved residue(s) required for the propagation of feature annotation.</text>
</comment>
<evidence type="ECO:0000256" key="1">
    <source>
        <dbReference type="ARBA" id="ARBA00004141"/>
    </source>
</evidence>
<organism evidence="11 12">
    <name type="scientific">Dibothriocephalus latus</name>
    <name type="common">Fish tapeworm</name>
    <name type="synonym">Diphyllobothrium latum</name>
    <dbReference type="NCBI Taxonomy" id="60516"/>
    <lineage>
        <taxon>Eukaryota</taxon>
        <taxon>Metazoa</taxon>
        <taxon>Spiralia</taxon>
        <taxon>Lophotrochozoa</taxon>
        <taxon>Platyhelminthes</taxon>
        <taxon>Cestoda</taxon>
        <taxon>Eucestoda</taxon>
        <taxon>Diphyllobothriidea</taxon>
        <taxon>Diphyllobothriidae</taxon>
        <taxon>Dibothriocephalus</taxon>
    </lineage>
</organism>
<evidence type="ECO:0000256" key="2">
    <source>
        <dbReference type="ARBA" id="ARBA00022516"/>
    </source>
</evidence>
<keyword evidence="8 10" id="KW-0472">Membrane</keyword>
<evidence type="ECO:0000256" key="7">
    <source>
        <dbReference type="ARBA" id="ARBA00023098"/>
    </source>
</evidence>
<dbReference type="GO" id="GO:0005789">
    <property type="term" value="C:endoplasmic reticulum membrane"/>
    <property type="evidence" value="ECO:0007669"/>
    <property type="project" value="TreeGrafter"/>
</dbReference>
<keyword evidence="2 10" id="KW-0444">Lipid biosynthesis</keyword>
<keyword evidence="5 10" id="KW-0276">Fatty acid metabolism</keyword>
<dbReference type="PANTHER" id="PTHR11157">
    <property type="entry name" value="FATTY ACID ACYL TRANSFERASE-RELATED"/>
    <property type="match status" value="1"/>
</dbReference>
<evidence type="ECO:0000256" key="10">
    <source>
        <dbReference type="RuleBase" id="RU361115"/>
    </source>
</evidence>
<evidence type="ECO:0000313" key="11">
    <source>
        <dbReference type="EMBL" id="VDN34469.1"/>
    </source>
</evidence>
<feature type="transmembrane region" description="Helical" evidence="10">
    <location>
        <begin position="140"/>
        <end position="164"/>
    </location>
</feature>
<keyword evidence="3 10" id="KW-0808">Transferase</keyword>
<evidence type="ECO:0000256" key="6">
    <source>
        <dbReference type="ARBA" id="ARBA00022989"/>
    </source>
</evidence>
<protein>
    <recommendedName>
        <fullName evidence="10">Elongation of very long chain fatty acids protein</fullName>
        <ecNumber evidence="10">2.3.1.199</ecNumber>
    </recommendedName>
    <alternativeName>
        <fullName evidence="10">Very-long-chain 3-oxoacyl-CoA synthase</fullName>
    </alternativeName>
</protein>
<comment type="subcellular location">
    <subcellularLocation>
        <location evidence="1">Membrane</location>
        <topology evidence="1">Multi-pass membrane protein</topology>
    </subcellularLocation>
</comment>
<evidence type="ECO:0000256" key="5">
    <source>
        <dbReference type="ARBA" id="ARBA00022832"/>
    </source>
</evidence>
<dbReference type="Pfam" id="PF01151">
    <property type="entry name" value="ELO"/>
    <property type="match status" value="1"/>
</dbReference>
<evidence type="ECO:0000256" key="3">
    <source>
        <dbReference type="ARBA" id="ARBA00022679"/>
    </source>
</evidence>
<keyword evidence="6 10" id="KW-1133">Transmembrane helix</keyword>
<name>A0A3P7QYN9_DIBLA</name>
<evidence type="ECO:0000313" key="12">
    <source>
        <dbReference type="Proteomes" id="UP000281553"/>
    </source>
</evidence>
<dbReference type="OrthoDB" id="434092at2759"/>
<comment type="similarity">
    <text evidence="10">Belongs to the ELO family.</text>
</comment>
<reference evidence="11 12" key="1">
    <citation type="submission" date="2018-11" db="EMBL/GenBank/DDBJ databases">
        <authorList>
            <consortium name="Pathogen Informatics"/>
        </authorList>
    </citation>
    <scope>NUCLEOTIDE SEQUENCE [LARGE SCALE GENOMIC DNA]</scope>
</reference>
<dbReference type="GO" id="GO:0034625">
    <property type="term" value="P:fatty acid elongation, monounsaturated fatty acid"/>
    <property type="evidence" value="ECO:0007669"/>
    <property type="project" value="TreeGrafter"/>
</dbReference>
<dbReference type="GO" id="GO:0030148">
    <property type="term" value="P:sphingolipid biosynthetic process"/>
    <property type="evidence" value="ECO:0007669"/>
    <property type="project" value="TreeGrafter"/>
</dbReference>
<dbReference type="GO" id="GO:0009922">
    <property type="term" value="F:fatty acid elongase activity"/>
    <property type="evidence" value="ECO:0007669"/>
    <property type="project" value="UniProtKB-EC"/>
</dbReference>
<dbReference type="AlphaFoldDB" id="A0A3P7QYN9"/>
<dbReference type="Proteomes" id="UP000281553">
    <property type="component" value="Unassembled WGS sequence"/>
</dbReference>
<keyword evidence="9 10" id="KW-0275">Fatty acid biosynthesis</keyword>
<keyword evidence="4 10" id="KW-0812">Transmembrane</keyword>
<sequence>MINSCIHTLMYSYYALAAAGPQFHPYLWWKRVSWQDRISYFELYRRYFKLARIASYIKHRRLQWFGMSCANHRRTPRSANWRYRHGGQLKTWLDTVKSDVERLDLDDGTSNGYLTSAQILQFIIVIAHTMQLFFFDDCDYPILFGWWILSYACIFLGLFGNFYYCKLRCSRAIVDVGDGFGSYTHHDDGGQNQKPRRSYRLPPVGCHFLCEQVDTRSLIFC</sequence>
<keyword evidence="12" id="KW-1185">Reference proteome</keyword>
<dbReference type="GO" id="GO:0034626">
    <property type="term" value="P:fatty acid elongation, polyunsaturated fatty acid"/>
    <property type="evidence" value="ECO:0007669"/>
    <property type="project" value="TreeGrafter"/>
</dbReference>
<proteinExistence type="inferred from homology"/>
<dbReference type="PANTHER" id="PTHR11157:SF69">
    <property type="entry name" value="ELONGATION OF VERY LONG CHAIN FATTY ACIDS PROTEIN 7"/>
    <property type="match status" value="1"/>
</dbReference>
<dbReference type="GO" id="GO:0042761">
    <property type="term" value="P:very long-chain fatty acid biosynthetic process"/>
    <property type="evidence" value="ECO:0007669"/>
    <property type="project" value="TreeGrafter"/>
</dbReference>
<dbReference type="InterPro" id="IPR002076">
    <property type="entry name" value="ELO_fam"/>
</dbReference>
<keyword evidence="7 10" id="KW-0443">Lipid metabolism</keyword>
<accession>A0A3P7QYN9</accession>
<evidence type="ECO:0000256" key="4">
    <source>
        <dbReference type="ARBA" id="ARBA00022692"/>
    </source>
</evidence>
<feature type="transmembrane region" description="Helical" evidence="10">
    <location>
        <begin position="112"/>
        <end position="134"/>
    </location>
</feature>
<dbReference type="EC" id="2.3.1.199" evidence="10"/>
<dbReference type="GO" id="GO:0019367">
    <property type="term" value="P:fatty acid elongation, saturated fatty acid"/>
    <property type="evidence" value="ECO:0007669"/>
    <property type="project" value="TreeGrafter"/>
</dbReference>
<dbReference type="EMBL" id="UYRU01085323">
    <property type="protein sequence ID" value="VDN34469.1"/>
    <property type="molecule type" value="Genomic_DNA"/>
</dbReference>
<evidence type="ECO:0000256" key="8">
    <source>
        <dbReference type="ARBA" id="ARBA00023136"/>
    </source>
</evidence>
<evidence type="ECO:0000256" key="9">
    <source>
        <dbReference type="ARBA" id="ARBA00023160"/>
    </source>
</evidence>
<comment type="catalytic activity">
    <reaction evidence="10">
        <text>a very-long-chain acyl-CoA + malonyl-CoA + H(+) = a very-long-chain 3-oxoacyl-CoA + CO2 + CoA</text>
        <dbReference type="Rhea" id="RHEA:32727"/>
        <dbReference type="ChEBI" id="CHEBI:15378"/>
        <dbReference type="ChEBI" id="CHEBI:16526"/>
        <dbReference type="ChEBI" id="CHEBI:57287"/>
        <dbReference type="ChEBI" id="CHEBI:57384"/>
        <dbReference type="ChEBI" id="CHEBI:90725"/>
        <dbReference type="ChEBI" id="CHEBI:90736"/>
        <dbReference type="EC" id="2.3.1.199"/>
    </reaction>
</comment>
<gene>
    <name evidence="11" type="ORF">DILT_LOCUS16514</name>
</gene>